<keyword evidence="4" id="KW-1185">Reference proteome</keyword>
<keyword evidence="3" id="KW-0378">Hydrolase</keyword>
<dbReference type="InterPro" id="IPR029059">
    <property type="entry name" value="AB_hydrolase_5"/>
</dbReference>
<dbReference type="RefSeq" id="WP_262308135.1">
    <property type="nucleotide sequence ID" value="NZ_CP106679.1"/>
</dbReference>
<reference evidence="3" key="1">
    <citation type="submission" date="2022-09" db="EMBL/GenBank/DDBJ databases">
        <title>Comparative genomics and taxonomic characterization of three novel marine species of genus Reichenbachiella exhibiting antioxidant and polysaccharide degradation activities.</title>
        <authorList>
            <person name="Muhammad N."/>
            <person name="Lee Y.-J."/>
            <person name="Ko J."/>
            <person name="Kim S.-G."/>
        </authorList>
    </citation>
    <scope>NUCLEOTIDE SEQUENCE</scope>
    <source>
        <strain evidence="3">BKB1-1</strain>
    </source>
</reference>
<feature type="transmembrane region" description="Helical" evidence="1">
    <location>
        <begin position="7"/>
        <end position="25"/>
    </location>
</feature>
<evidence type="ECO:0000259" key="2">
    <source>
        <dbReference type="Pfam" id="PF12695"/>
    </source>
</evidence>
<dbReference type="GO" id="GO:0016787">
    <property type="term" value="F:hydrolase activity"/>
    <property type="evidence" value="ECO:0007669"/>
    <property type="project" value="UniProtKB-KW"/>
</dbReference>
<protein>
    <submittedName>
        <fullName evidence="3">Alpha/beta hydrolase</fullName>
    </submittedName>
</protein>
<keyword evidence="1" id="KW-0812">Transmembrane</keyword>
<proteinExistence type="predicted"/>
<evidence type="ECO:0000313" key="4">
    <source>
        <dbReference type="Proteomes" id="UP001065174"/>
    </source>
</evidence>
<dbReference type="Pfam" id="PF12695">
    <property type="entry name" value="Abhydrolase_5"/>
    <property type="match status" value="1"/>
</dbReference>
<dbReference type="EMBL" id="CP106679">
    <property type="protein sequence ID" value="UXP30689.1"/>
    <property type="molecule type" value="Genomic_DNA"/>
</dbReference>
<dbReference type="SUPFAM" id="SSF53474">
    <property type="entry name" value="alpha/beta-Hydrolases"/>
    <property type="match status" value="1"/>
</dbReference>
<dbReference type="Gene3D" id="3.40.50.1820">
    <property type="entry name" value="alpha/beta hydrolase"/>
    <property type="match status" value="1"/>
</dbReference>
<organism evidence="3 4">
    <name type="scientific">Reichenbachiella agarivorans</name>
    <dbReference type="NCBI Taxonomy" id="2979464"/>
    <lineage>
        <taxon>Bacteria</taxon>
        <taxon>Pseudomonadati</taxon>
        <taxon>Bacteroidota</taxon>
        <taxon>Cytophagia</taxon>
        <taxon>Cytophagales</taxon>
        <taxon>Reichenbachiellaceae</taxon>
        <taxon>Reichenbachiella</taxon>
    </lineage>
</organism>
<dbReference type="InterPro" id="IPR029058">
    <property type="entry name" value="AB_hydrolase_fold"/>
</dbReference>
<name>A0ABY6CLT9_9BACT</name>
<keyword evidence="1" id="KW-1133">Transmembrane helix</keyword>
<feature type="domain" description="Alpha/beta hydrolase fold-5" evidence="2">
    <location>
        <begin position="66"/>
        <end position="227"/>
    </location>
</feature>
<dbReference type="Proteomes" id="UP001065174">
    <property type="component" value="Chromosome"/>
</dbReference>
<accession>A0ABY6CLT9</accession>
<evidence type="ECO:0000313" key="3">
    <source>
        <dbReference type="EMBL" id="UXP30689.1"/>
    </source>
</evidence>
<gene>
    <name evidence="3" type="ORF">N6H18_10015</name>
</gene>
<evidence type="ECO:0000256" key="1">
    <source>
        <dbReference type="SAM" id="Phobius"/>
    </source>
</evidence>
<sequence>MKIKKRNIFRLIWFSLVAVFFIWQWTTYQSRNLPEETFKNDNKVSVEKSSDEITFLANNSKNQNEIIFFQGGLTDPKAYAPLCREIAENGFTCHLIKMDWRMPQWDYKKIETMFDLKNGKYIIGGHSQGAKMASQFVYENPALMKGLFLLGTSHPRDFDLSKRTLPTVKLYGELDGLASVTEVMENRNKLPKNTDLIEIKGGNHSQFGYLGKLLTDETAEIDLTKQQRLTAQALIEFFNKIESGN</sequence>
<keyword evidence="1" id="KW-0472">Membrane</keyword>